<dbReference type="RefSeq" id="WP_120679043.1">
    <property type="nucleotide sequence ID" value="NZ_RBAL01000006.1"/>
</dbReference>
<reference evidence="3 4" key="1">
    <citation type="journal article" date="2014" name="Int. J. Syst. Evol. Microbiol.">
        <title>Streptomyces hoynatensis sp. nov., isolated from deep marine sediment.</title>
        <authorList>
            <person name="Veyisoglu A."/>
            <person name="Sahin N."/>
        </authorList>
    </citation>
    <scope>NUCLEOTIDE SEQUENCE [LARGE SCALE GENOMIC DNA]</scope>
    <source>
        <strain evidence="3 4">KCTC 29097</strain>
    </source>
</reference>
<proteinExistence type="predicted"/>
<sequence length="238" mass="24140">MGETGGRTDGRTSAGVEGPGERAGRPGGIVVFGAGGRAGRAAVAEARRRGHRVTAVVRDPAAHADLAGEGVRLVAGDVTDAAAVAAAAAGHRTVISAAAAYGAGTDPAAFFADSTRALLATAREPGVRLIVVGLATLLRDAAGRPLLESAPVPPEFLPFCRAHGAALALLRQEGARVDWLYLSPAGDFDREAPGGGGYRVAERGDLSARIAQRDFAAAVLDEAERPAHHRVHLAVTGA</sequence>
<evidence type="ECO:0000313" key="3">
    <source>
        <dbReference type="EMBL" id="RKN42363.1"/>
    </source>
</evidence>
<dbReference type="OrthoDB" id="3191258at2"/>
<evidence type="ECO:0000259" key="2">
    <source>
        <dbReference type="Pfam" id="PF13460"/>
    </source>
</evidence>
<dbReference type="PANTHER" id="PTHR43355:SF2">
    <property type="entry name" value="FLAVIN REDUCTASE (NADPH)"/>
    <property type="match status" value="1"/>
</dbReference>
<feature type="compositionally biased region" description="Basic and acidic residues" evidence="1">
    <location>
        <begin position="1"/>
        <end position="10"/>
    </location>
</feature>
<evidence type="ECO:0000256" key="1">
    <source>
        <dbReference type="SAM" id="MobiDB-lite"/>
    </source>
</evidence>
<feature type="region of interest" description="Disordered" evidence="1">
    <location>
        <begin position="1"/>
        <end position="27"/>
    </location>
</feature>
<evidence type="ECO:0000313" key="4">
    <source>
        <dbReference type="Proteomes" id="UP000272474"/>
    </source>
</evidence>
<dbReference type="EMBL" id="RBAL01000006">
    <property type="protein sequence ID" value="RKN42363.1"/>
    <property type="molecule type" value="Genomic_DNA"/>
</dbReference>
<feature type="domain" description="NAD(P)-binding" evidence="2">
    <location>
        <begin position="33"/>
        <end position="225"/>
    </location>
</feature>
<dbReference type="PANTHER" id="PTHR43355">
    <property type="entry name" value="FLAVIN REDUCTASE (NADPH)"/>
    <property type="match status" value="1"/>
</dbReference>
<dbReference type="InterPro" id="IPR036291">
    <property type="entry name" value="NAD(P)-bd_dom_sf"/>
</dbReference>
<accession>A0A3A9Z288</accession>
<dbReference type="GO" id="GO:0016646">
    <property type="term" value="F:oxidoreductase activity, acting on the CH-NH group of donors, NAD or NADP as acceptor"/>
    <property type="evidence" value="ECO:0007669"/>
    <property type="project" value="TreeGrafter"/>
</dbReference>
<gene>
    <name evidence="3" type="ORF">D7294_13135</name>
</gene>
<dbReference type="SUPFAM" id="SSF51735">
    <property type="entry name" value="NAD(P)-binding Rossmann-fold domains"/>
    <property type="match status" value="1"/>
</dbReference>
<protein>
    <submittedName>
        <fullName evidence="3">NAD-dependent epimerase/dehydratase family protein</fullName>
    </submittedName>
</protein>
<name>A0A3A9Z288_9ACTN</name>
<dbReference type="InterPro" id="IPR016040">
    <property type="entry name" value="NAD(P)-bd_dom"/>
</dbReference>
<keyword evidence="4" id="KW-1185">Reference proteome</keyword>
<dbReference type="Gene3D" id="3.40.50.720">
    <property type="entry name" value="NAD(P)-binding Rossmann-like Domain"/>
    <property type="match status" value="1"/>
</dbReference>
<dbReference type="InterPro" id="IPR051606">
    <property type="entry name" value="Polyketide_Oxido-like"/>
</dbReference>
<dbReference type="Pfam" id="PF13460">
    <property type="entry name" value="NAD_binding_10"/>
    <property type="match status" value="1"/>
</dbReference>
<comment type="caution">
    <text evidence="3">The sequence shown here is derived from an EMBL/GenBank/DDBJ whole genome shotgun (WGS) entry which is preliminary data.</text>
</comment>
<organism evidence="3 4">
    <name type="scientific">Streptomyces hoynatensis</name>
    <dbReference type="NCBI Taxonomy" id="1141874"/>
    <lineage>
        <taxon>Bacteria</taxon>
        <taxon>Bacillati</taxon>
        <taxon>Actinomycetota</taxon>
        <taxon>Actinomycetes</taxon>
        <taxon>Kitasatosporales</taxon>
        <taxon>Streptomycetaceae</taxon>
        <taxon>Streptomyces</taxon>
    </lineage>
</organism>
<dbReference type="Proteomes" id="UP000272474">
    <property type="component" value="Unassembled WGS sequence"/>
</dbReference>
<dbReference type="AlphaFoldDB" id="A0A3A9Z288"/>